<dbReference type="PANTHER" id="PTHR33099">
    <property type="entry name" value="FE2OG DIOXYGENASE DOMAIN-CONTAINING PROTEIN"/>
    <property type="match status" value="1"/>
</dbReference>
<dbReference type="Proteomes" id="UP001056384">
    <property type="component" value="Chromosome 11"/>
</dbReference>
<evidence type="ECO:0008006" key="4">
    <source>
        <dbReference type="Google" id="ProtNLM"/>
    </source>
</evidence>
<name>A0A9Q9B7Y7_9PEZI</name>
<dbReference type="AlphaFoldDB" id="A0A9Q9B7Y7"/>
<evidence type="ECO:0000313" key="2">
    <source>
        <dbReference type="EMBL" id="USW58716.1"/>
    </source>
</evidence>
<protein>
    <recommendedName>
        <fullName evidence="4">Fe2OG dioxygenase domain-containing protein</fullName>
    </recommendedName>
</protein>
<accession>A0A9Q9B7Y7</accession>
<sequence>MADIAAQTPAQKLSREERRAVKEAQKQKAKADRKAEWQKAKGEKKKLREEDEEKQDQLLAQLKQSLNTHARSATFACGGSLPIKADTTIKTDVATNGDKPGPAPVPNSDAFKALLAACQPASFGRGGEEVMDEDYRKGGKAGKLDRSSFATTFCPYETGIIDIVTQLLLPQTKQSKHERSLRVGAAVLPNSTGSTSTVLRAASSRRTSTRLAVSPSLAASSSRGELVVRNAGNEVTFDWSEFQDLNWAAFYSDCEHEVLEVEAGHRLTLTYDLYVTRGLGHLAGTASGLDATTLPLYKSLSTALENPGFLRRGRILAVWLTHSYAHTNKHVNFLPDSLKGADMSLYETASELGLRCDVVPVITHSGYGEDGLAPLADVKFRHFVEA</sequence>
<dbReference type="EMBL" id="CP099428">
    <property type="protein sequence ID" value="USW58716.1"/>
    <property type="molecule type" value="Genomic_DNA"/>
</dbReference>
<organism evidence="2 3">
    <name type="scientific">Septoria linicola</name>
    <dbReference type="NCBI Taxonomy" id="215465"/>
    <lineage>
        <taxon>Eukaryota</taxon>
        <taxon>Fungi</taxon>
        <taxon>Dikarya</taxon>
        <taxon>Ascomycota</taxon>
        <taxon>Pezizomycotina</taxon>
        <taxon>Dothideomycetes</taxon>
        <taxon>Dothideomycetidae</taxon>
        <taxon>Mycosphaerellales</taxon>
        <taxon>Mycosphaerellaceae</taxon>
        <taxon>Septoria</taxon>
    </lineage>
</organism>
<keyword evidence="3" id="KW-1185">Reference proteome</keyword>
<feature type="compositionally biased region" description="Basic and acidic residues" evidence="1">
    <location>
        <begin position="13"/>
        <end position="49"/>
    </location>
</feature>
<feature type="region of interest" description="Disordered" evidence="1">
    <location>
        <begin position="1"/>
        <end position="55"/>
    </location>
</feature>
<dbReference type="PANTHER" id="PTHR33099:SF7">
    <property type="entry name" value="MYND-TYPE DOMAIN-CONTAINING PROTEIN"/>
    <property type="match status" value="1"/>
</dbReference>
<evidence type="ECO:0000313" key="3">
    <source>
        <dbReference type="Proteomes" id="UP001056384"/>
    </source>
</evidence>
<evidence type="ECO:0000256" key="1">
    <source>
        <dbReference type="SAM" id="MobiDB-lite"/>
    </source>
</evidence>
<reference evidence="2" key="1">
    <citation type="submission" date="2022-06" db="EMBL/GenBank/DDBJ databases">
        <title>Complete genome sequences of two strains of the flax pathogen Septoria linicola.</title>
        <authorList>
            <person name="Lapalu N."/>
            <person name="Simon A."/>
            <person name="Demenou B."/>
            <person name="Paumier D."/>
            <person name="Guillot M.-P."/>
            <person name="Gout L."/>
            <person name="Valade R."/>
        </authorList>
    </citation>
    <scope>NUCLEOTIDE SEQUENCE</scope>
    <source>
        <strain evidence="2">SE15195</strain>
    </source>
</reference>
<gene>
    <name evidence="2" type="ORF">Slin15195_G120350</name>
</gene>
<proteinExistence type="predicted"/>